<name>A0A9W8YEB3_9PLEO</name>
<evidence type="ECO:0000256" key="1">
    <source>
        <dbReference type="ARBA" id="ARBA00009835"/>
    </source>
</evidence>
<dbReference type="Pfam" id="PF17048">
    <property type="entry name" value="Ceramidse_alk_C"/>
    <property type="match status" value="1"/>
</dbReference>
<feature type="binding site" evidence="3">
    <location>
        <position position="273"/>
    </location>
    <ligand>
        <name>Zn(2+)</name>
        <dbReference type="ChEBI" id="CHEBI:29105"/>
    </ligand>
</feature>
<gene>
    <name evidence="7" type="ORF">N0V83_003321</name>
</gene>
<evidence type="ECO:0000256" key="2">
    <source>
        <dbReference type="ARBA" id="ARBA00022801"/>
    </source>
</evidence>
<dbReference type="GO" id="GO:0046512">
    <property type="term" value="P:sphingosine biosynthetic process"/>
    <property type="evidence" value="ECO:0007669"/>
    <property type="project" value="TreeGrafter"/>
</dbReference>
<feature type="binding site" evidence="3">
    <location>
        <position position="518"/>
    </location>
    <ligand>
        <name>Zn(2+)</name>
        <dbReference type="ChEBI" id="CHEBI:29105"/>
    </ligand>
</feature>
<dbReference type="InterPro" id="IPR038445">
    <property type="entry name" value="NCDase_C_sf"/>
</dbReference>
<dbReference type="InterPro" id="IPR031331">
    <property type="entry name" value="NEUT/ALK_ceramidase_C"/>
</dbReference>
<dbReference type="EMBL" id="JAPEUY010000005">
    <property type="protein sequence ID" value="KAJ4373030.1"/>
    <property type="molecule type" value="Genomic_DNA"/>
</dbReference>
<dbReference type="GO" id="GO:0016020">
    <property type="term" value="C:membrane"/>
    <property type="evidence" value="ECO:0007669"/>
    <property type="project" value="GOC"/>
</dbReference>
<evidence type="ECO:0000313" key="7">
    <source>
        <dbReference type="EMBL" id="KAJ4373030.1"/>
    </source>
</evidence>
<evidence type="ECO:0000259" key="5">
    <source>
        <dbReference type="Pfam" id="PF04734"/>
    </source>
</evidence>
<dbReference type="GO" id="GO:0005576">
    <property type="term" value="C:extracellular region"/>
    <property type="evidence" value="ECO:0007669"/>
    <property type="project" value="TreeGrafter"/>
</dbReference>
<evidence type="ECO:0000256" key="4">
    <source>
        <dbReference type="RuleBase" id="RU366019"/>
    </source>
</evidence>
<organism evidence="7 8">
    <name type="scientific">Neocucurbitaria cava</name>
    <dbReference type="NCBI Taxonomy" id="798079"/>
    <lineage>
        <taxon>Eukaryota</taxon>
        <taxon>Fungi</taxon>
        <taxon>Dikarya</taxon>
        <taxon>Ascomycota</taxon>
        <taxon>Pezizomycotina</taxon>
        <taxon>Dothideomycetes</taxon>
        <taxon>Pleosporomycetidae</taxon>
        <taxon>Pleosporales</taxon>
        <taxon>Pleosporineae</taxon>
        <taxon>Cucurbitariaceae</taxon>
        <taxon>Neocucurbitaria</taxon>
    </lineage>
</organism>
<dbReference type="GO" id="GO:0046514">
    <property type="term" value="P:ceramide catabolic process"/>
    <property type="evidence" value="ECO:0007669"/>
    <property type="project" value="InterPro"/>
</dbReference>
<reference evidence="7" key="1">
    <citation type="submission" date="2022-10" db="EMBL/GenBank/DDBJ databases">
        <title>Tapping the CABI collections for fungal endophytes: first genome assemblies for Collariella, Neodidymelliopsis, Ascochyta clinopodiicola, Didymella pomorum, Didymosphaeria variabile, Neocosmospora piperis and Neocucurbitaria cava.</title>
        <authorList>
            <person name="Hill R."/>
        </authorList>
    </citation>
    <scope>NUCLEOTIDE SEQUENCE</scope>
    <source>
        <strain evidence="7">IMI 356814</strain>
    </source>
</reference>
<dbReference type="Gene3D" id="2.60.40.2300">
    <property type="entry name" value="Neutral/alkaline non-lysosomal ceramidase, C-terminal domain"/>
    <property type="match status" value="1"/>
</dbReference>
<keyword evidence="8" id="KW-1185">Reference proteome</keyword>
<keyword evidence="3" id="KW-0479">Metal-binding</keyword>
<dbReference type="Proteomes" id="UP001140560">
    <property type="component" value="Unassembled WGS sequence"/>
</dbReference>
<dbReference type="AlphaFoldDB" id="A0A9W8YEB3"/>
<comment type="caution">
    <text evidence="7">The sequence shown here is derived from an EMBL/GenBank/DDBJ whole genome shotgun (WGS) entry which is preliminary data.</text>
</comment>
<protein>
    <recommendedName>
        <fullName evidence="4">Neutral ceramidase</fullName>
        <ecNumber evidence="4">3.5.1.23</ecNumber>
    </recommendedName>
</protein>
<evidence type="ECO:0000313" key="8">
    <source>
        <dbReference type="Proteomes" id="UP001140560"/>
    </source>
</evidence>
<dbReference type="EC" id="3.5.1.23" evidence="4"/>
<dbReference type="GO" id="GO:0017040">
    <property type="term" value="F:N-acylsphingosine amidohydrolase activity"/>
    <property type="evidence" value="ECO:0007669"/>
    <property type="project" value="UniProtKB-UniRule"/>
</dbReference>
<feature type="domain" description="Neutral/alkaline non-lysosomal ceramidase N-terminal" evidence="5">
    <location>
        <begin position="68"/>
        <end position="589"/>
    </location>
</feature>
<dbReference type="OrthoDB" id="191371at2759"/>
<feature type="binding site" evidence="3">
    <location>
        <position position="560"/>
    </location>
    <ligand>
        <name>Zn(2+)</name>
        <dbReference type="ChEBI" id="CHEBI:29105"/>
    </ligand>
</feature>
<accession>A0A9W8YEB3</accession>
<dbReference type="PANTHER" id="PTHR12670">
    <property type="entry name" value="CERAMIDASE"/>
    <property type="match status" value="1"/>
</dbReference>
<evidence type="ECO:0000256" key="3">
    <source>
        <dbReference type="PIRSR" id="PIRSR606823-2"/>
    </source>
</evidence>
<dbReference type="GO" id="GO:0046872">
    <property type="term" value="F:metal ion binding"/>
    <property type="evidence" value="ECO:0007669"/>
    <property type="project" value="UniProtKB-KW"/>
</dbReference>
<keyword evidence="3" id="KW-0862">Zinc</keyword>
<dbReference type="InterPro" id="IPR031329">
    <property type="entry name" value="NEUT/ALK_ceramidase_N"/>
</dbReference>
<keyword evidence="2 4" id="KW-0378">Hydrolase</keyword>
<sequence>MARSHIAVALGAALVASLIIGQLVVNLGFPSVDFWHWRLDQSYDGAQQTHFLGGKKQSGELVDDPSSYLIGVGKADITGPVVELNLMGYANSSQVGTGLRQRLYSRAFIVGNPSDTNERFIYMVLDTQSGDTAIRNGILEGLKGLGPEYSMYTQKNVAVTGTHSHAGPGAWLNYLLPQITSLGFDKQSYQAIVDGALLSIQRAHQGLALGTISAGSAKIADANINRSLFAYLANPKTERDRYTDDVDKTMTLLKFTRASDGKSIGVLNWFAVHGTSLLGNQTLIAGDNKGVAAYLLEQDIAANAEATNAAEGFVAGFSQANVGDTTPNVLGAYCEDGTNQQCRLNDSTCGGKSQDCHGRGPYYGLNDGGAKSCYEIGKRQYQGAKSIYESADFTSISGKVRSFHTFVDFSNFTFTLSNGTVVHTCPAAMGNSFAAGTSDGPGAFDFVQNDPGAPENPFWNVVGGLIAEPSEAQKKCQYPKPVLLNVGEANTPYPWCPNIVDIQVLRAGQLVIIVSPGEATTMSGRRWREAVHNSIVASNIASSTTPLVVLGGPANSYTHYIATEEEYSVQRYEGASTLYGPHTLNAYINATLTYLPYLADEAAGSSPPAGPTPPDNREKSISLITGVVYDGAGLGRSFGQVITDVSPSYTLSSSPLVSATFVGANPRNNLRQEGTFAAVEQLQDGSTWKQVRTDEDWELVFQWKRVNGLVGTSEVAITWDTGVSSSSGRVVEKGTYRFRYYGDSKAVGGKITPFEGVSGPFRLV</sequence>
<dbReference type="FunFam" id="2.60.40.2300:FF:000004">
    <property type="entry name" value="Neutral/alkaline nonlysosomal ceramidase, putative"/>
    <property type="match status" value="1"/>
</dbReference>
<comment type="catalytic activity">
    <reaction evidence="4">
        <text>an N-acylsphing-4-enine + H2O = sphing-4-enine + a fatty acid</text>
        <dbReference type="Rhea" id="RHEA:20856"/>
        <dbReference type="ChEBI" id="CHEBI:15377"/>
        <dbReference type="ChEBI" id="CHEBI:28868"/>
        <dbReference type="ChEBI" id="CHEBI:52639"/>
        <dbReference type="ChEBI" id="CHEBI:57756"/>
        <dbReference type="EC" id="3.5.1.23"/>
    </reaction>
</comment>
<dbReference type="GO" id="GO:0042759">
    <property type="term" value="P:long-chain fatty acid biosynthetic process"/>
    <property type="evidence" value="ECO:0007669"/>
    <property type="project" value="TreeGrafter"/>
</dbReference>
<keyword evidence="4" id="KW-0746">Sphingolipid metabolism</keyword>
<evidence type="ECO:0000259" key="6">
    <source>
        <dbReference type="Pfam" id="PF17048"/>
    </source>
</evidence>
<dbReference type="InterPro" id="IPR006823">
    <property type="entry name" value="Ceramidase_alk"/>
</dbReference>
<dbReference type="Pfam" id="PF04734">
    <property type="entry name" value="Ceramidase_alk"/>
    <property type="match status" value="1"/>
</dbReference>
<comment type="cofactor">
    <cofactor evidence="3">
        <name>Zn(2+)</name>
        <dbReference type="ChEBI" id="CHEBI:29105"/>
    </cofactor>
    <text evidence="3">Binds 1 zinc ion per subunit.</text>
</comment>
<dbReference type="PANTHER" id="PTHR12670:SF1">
    <property type="entry name" value="NEUTRAL CERAMIDASE"/>
    <property type="match status" value="1"/>
</dbReference>
<feature type="binding site" evidence="3">
    <location>
        <position position="163"/>
    </location>
    <ligand>
        <name>Zn(2+)</name>
        <dbReference type="ChEBI" id="CHEBI:29105"/>
    </ligand>
</feature>
<keyword evidence="4" id="KW-0443">Lipid metabolism</keyword>
<feature type="domain" description="Neutral/alkaline non-lysosomal ceramidase C-terminal" evidence="6">
    <location>
        <begin position="593"/>
        <end position="762"/>
    </location>
</feature>
<proteinExistence type="inferred from homology"/>
<comment type="similarity">
    <text evidence="1 4">Belongs to the neutral ceramidase family.</text>
</comment>